<name>A0A8B7ZD66_ACAPL</name>
<evidence type="ECO:0000256" key="2">
    <source>
        <dbReference type="ARBA" id="ARBA00022448"/>
    </source>
</evidence>
<dbReference type="GO" id="GO:0005313">
    <property type="term" value="F:L-glutamate transmembrane transporter activity"/>
    <property type="evidence" value="ECO:0007669"/>
    <property type="project" value="TreeGrafter"/>
</dbReference>
<keyword evidence="5 8" id="KW-1133">Transmembrane helix</keyword>
<keyword evidence="7" id="KW-0325">Glycoprotein</keyword>
<evidence type="ECO:0000256" key="7">
    <source>
        <dbReference type="ARBA" id="ARBA00023180"/>
    </source>
</evidence>
<dbReference type="SUPFAM" id="SSF118215">
    <property type="entry name" value="Proton glutamate symport protein"/>
    <property type="match status" value="1"/>
</dbReference>
<evidence type="ECO:0000256" key="3">
    <source>
        <dbReference type="ARBA" id="ARBA00022692"/>
    </source>
</evidence>
<keyword evidence="6 8" id="KW-0472">Membrane</keyword>
<organism evidence="9 10">
    <name type="scientific">Acanthaster planci</name>
    <name type="common">Crown-of-thorns starfish</name>
    <dbReference type="NCBI Taxonomy" id="133434"/>
    <lineage>
        <taxon>Eukaryota</taxon>
        <taxon>Metazoa</taxon>
        <taxon>Echinodermata</taxon>
        <taxon>Eleutherozoa</taxon>
        <taxon>Asterozoa</taxon>
        <taxon>Asteroidea</taxon>
        <taxon>Valvatacea</taxon>
        <taxon>Valvatida</taxon>
        <taxon>Acanthasteridae</taxon>
        <taxon>Acanthaster</taxon>
    </lineage>
</organism>
<keyword evidence="9" id="KW-1185">Reference proteome</keyword>
<evidence type="ECO:0000256" key="4">
    <source>
        <dbReference type="ARBA" id="ARBA00022847"/>
    </source>
</evidence>
<dbReference type="PROSITE" id="PS00714">
    <property type="entry name" value="NA_DICARBOXYL_SYMP_2"/>
    <property type="match status" value="1"/>
</dbReference>
<dbReference type="Proteomes" id="UP000694845">
    <property type="component" value="Unplaced"/>
</dbReference>
<feature type="transmembrane region" description="Helical" evidence="8">
    <location>
        <begin position="278"/>
        <end position="299"/>
    </location>
</feature>
<proteinExistence type="inferred from homology"/>
<comment type="subcellular location">
    <subcellularLocation>
        <location evidence="1 8">Membrane</location>
        <topology evidence="1 8">Multi-pass membrane protein</topology>
    </subcellularLocation>
</comment>
<dbReference type="GO" id="GO:0015175">
    <property type="term" value="F:neutral L-amino acid transmembrane transporter activity"/>
    <property type="evidence" value="ECO:0007669"/>
    <property type="project" value="TreeGrafter"/>
</dbReference>
<dbReference type="InterPro" id="IPR001991">
    <property type="entry name" value="Na-dicarboxylate_symporter"/>
</dbReference>
<evidence type="ECO:0000256" key="5">
    <source>
        <dbReference type="ARBA" id="ARBA00022989"/>
    </source>
</evidence>
<protein>
    <recommendedName>
        <fullName evidence="8">Amino acid transporter</fullName>
    </recommendedName>
</protein>
<sequence length="532" mass="57859">METHLSEMKDTDAAMVDLVDTQAMSDTSSERRRTSWRTCCVGFLRRNLLVVLLLLSLLLGLGVGFFIKLGTDLTFTSKEISYIAFPGTLFLNMLKMVIIPLVVSSLVSGMASLDKRMSGILGLKALVYYFSTTFIAVVLGIVMVMSIQPGNRQESTDIDRSGNTEYVNTADAILDLLRNMFPPNIVEACFRSYKTVQTPEMMVDDQSGTMTTEDGVTMGTTLEPEITLVSVGGYQDRSNVLGLVVFSCALGIVLGRMGPEGEPLKAFSNSMMETIMRLVCCIIWISPIGIFFLILGKILDMDDWVTVFSQIGLYSATVISGLLIHGLIILPLIFVIFTRKNPFVFMKGVSPALMTAFATASSSATLPLTINCLEQNNGIDKRVTRFMLPIGATINMDGTALYEAVAAIFIAQVNNLEMDVATVITVSVTATLASIGAAGVPQAGLVTLVIVLNAVGLPAEDVTLIIVIDWFLDRIRTTVNVAGDSIGAGIVHYRSRERLAAMDRLHGNDNKDFLTDAGTEYHPTLKEFNTKL</sequence>
<evidence type="ECO:0000313" key="9">
    <source>
        <dbReference type="Proteomes" id="UP000694845"/>
    </source>
</evidence>
<comment type="similarity">
    <text evidence="8">Belongs to the dicarboxylate/amino acid:cation symporter (DAACS) (TC 2.A.23) family.</text>
</comment>
<dbReference type="GeneID" id="110985838"/>
<keyword evidence="4 8" id="KW-0769">Symport</keyword>
<evidence type="ECO:0000313" key="10">
    <source>
        <dbReference type="RefSeq" id="XP_022102912.1"/>
    </source>
</evidence>
<dbReference type="Pfam" id="PF00375">
    <property type="entry name" value="SDF"/>
    <property type="match status" value="1"/>
</dbReference>
<dbReference type="KEGG" id="aplc:110985838"/>
<dbReference type="GO" id="GO:0005886">
    <property type="term" value="C:plasma membrane"/>
    <property type="evidence" value="ECO:0007669"/>
    <property type="project" value="TreeGrafter"/>
</dbReference>
<evidence type="ECO:0000256" key="6">
    <source>
        <dbReference type="ARBA" id="ARBA00023136"/>
    </source>
</evidence>
<dbReference type="InterPro" id="IPR050746">
    <property type="entry name" value="DAACS"/>
</dbReference>
<dbReference type="PANTHER" id="PTHR11958:SF63">
    <property type="entry name" value="AMINO ACID TRANSPORTER"/>
    <property type="match status" value="1"/>
</dbReference>
<keyword evidence="2 8" id="KW-0813">Transport</keyword>
<feature type="transmembrane region" description="Helical" evidence="8">
    <location>
        <begin position="125"/>
        <end position="147"/>
    </location>
</feature>
<keyword evidence="3 8" id="KW-0812">Transmembrane</keyword>
<evidence type="ECO:0000256" key="1">
    <source>
        <dbReference type="ARBA" id="ARBA00004141"/>
    </source>
</evidence>
<reference evidence="10" key="1">
    <citation type="submission" date="2025-08" db="UniProtKB">
        <authorList>
            <consortium name="RefSeq"/>
        </authorList>
    </citation>
    <scope>IDENTIFICATION</scope>
</reference>
<feature type="transmembrane region" description="Helical" evidence="8">
    <location>
        <begin position="240"/>
        <end position="257"/>
    </location>
</feature>
<feature type="transmembrane region" description="Helical" evidence="8">
    <location>
        <begin position="311"/>
        <end position="337"/>
    </location>
</feature>
<dbReference type="RefSeq" id="XP_022102912.1">
    <property type="nucleotide sequence ID" value="XM_022247220.1"/>
</dbReference>
<dbReference type="AlphaFoldDB" id="A0A8B7ZD66"/>
<feature type="transmembrane region" description="Helical" evidence="8">
    <location>
        <begin position="47"/>
        <end position="69"/>
    </location>
</feature>
<dbReference type="PANTHER" id="PTHR11958">
    <property type="entry name" value="SODIUM/DICARBOXYLATE SYMPORTER-RELATED"/>
    <property type="match status" value="1"/>
</dbReference>
<dbReference type="GO" id="GO:0015501">
    <property type="term" value="F:glutamate:sodium symporter activity"/>
    <property type="evidence" value="ECO:0007669"/>
    <property type="project" value="TreeGrafter"/>
</dbReference>
<dbReference type="OMA" id="WEGQLMS"/>
<dbReference type="InterPro" id="IPR036458">
    <property type="entry name" value="Na:dicarbo_symporter_sf"/>
</dbReference>
<dbReference type="Gene3D" id="1.10.3860.10">
    <property type="entry name" value="Sodium:dicarboxylate symporter"/>
    <property type="match status" value="1"/>
</dbReference>
<dbReference type="OrthoDB" id="5877963at2759"/>
<dbReference type="PRINTS" id="PR00173">
    <property type="entry name" value="EDTRNSPORT"/>
</dbReference>
<gene>
    <name evidence="10" type="primary">LOC110985838</name>
</gene>
<dbReference type="InterPro" id="IPR018107">
    <property type="entry name" value="Na-dicarboxylate_symporter_CS"/>
</dbReference>
<evidence type="ECO:0000256" key="8">
    <source>
        <dbReference type="RuleBase" id="RU361216"/>
    </source>
</evidence>
<accession>A0A8B7ZD66</accession>
<feature type="transmembrane region" description="Helical" evidence="8">
    <location>
        <begin position="89"/>
        <end position="113"/>
    </location>
</feature>